<proteinExistence type="predicted"/>
<dbReference type="Proteomes" id="UP000632774">
    <property type="component" value="Unassembled WGS sequence"/>
</dbReference>
<dbReference type="EMBL" id="JADFFM010000002">
    <property type="protein sequence ID" value="MBE9667998.1"/>
    <property type="molecule type" value="Genomic_DNA"/>
</dbReference>
<reference evidence="1 2" key="1">
    <citation type="submission" date="2020-10" db="EMBL/GenBank/DDBJ databases">
        <title>Mucilaginibacter mali sp. nov., isolated from rhizosphere soil of apple orchard.</title>
        <authorList>
            <person name="Lee J.-S."/>
            <person name="Kim H.S."/>
            <person name="Kim J.-S."/>
        </authorList>
    </citation>
    <scope>NUCLEOTIDE SEQUENCE [LARGE SCALE GENOMIC DNA]</scope>
    <source>
        <strain evidence="1 2">KCTC 23157</strain>
    </source>
</reference>
<dbReference type="RefSeq" id="WP_194107431.1">
    <property type="nucleotide sequence ID" value="NZ_JADFFM010000002.1"/>
</dbReference>
<comment type="caution">
    <text evidence="1">The sequence shown here is derived from an EMBL/GenBank/DDBJ whole genome shotgun (WGS) entry which is preliminary data.</text>
</comment>
<dbReference type="Gene3D" id="3.30.559.10">
    <property type="entry name" value="Chloramphenicol acetyltransferase-like domain"/>
    <property type="match status" value="1"/>
</dbReference>
<gene>
    <name evidence="1" type="ORF">IRJ18_16635</name>
</gene>
<dbReference type="InterPro" id="IPR023213">
    <property type="entry name" value="CAT-like_dom_sf"/>
</dbReference>
<sequence length="207" mass="23605">MPQKLDIEEWNRKEHFNFFKTFDTPYYGVTVQLDCTRAYRQAKALGVSFYSYYLHKTLVAINASENFKYRIDGDDVYICDQVNASSTILRDDHTFGFSHIIFNLDIAEFHKGVVQEIERIKGTTGLFTTGPLTDVIHFSALPWVNFTSISEAFNKNAGDSCPKIAVGKLTETDGRKVMPFAIHVHHALVDGYHLGLFLDMLQLLLNE</sequence>
<dbReference type="PIRSF" id="PIRSF000440">
    <property type="entry name" value="CAT"/>
    <property type="match status" value="1"/>
</dbReference>
<dbReference type="PANTHER" id="PTHR38474">
    <property type="entry name" value="SLR0299 PROTEIN"/>
    <property type="match status" value="1"/>
</dbReference>
<keyword evidence="2" id="KW-1185">Reference proteome</keyword>
<name>A0ABR9XKV2_9SPHI</name>
<evidence type="ECO:0000313" key="1">
    <source>
        <dbReference type="EMBL" id="MBE9667998.1"/>
    </source>
</evidence>
<dbReference type="Pfam" id="PF00302">
    <property type="entry name" value="CAT"/>
    <property type="match status" value="1"/>
</dbReference>
<dbReference type="InterPro" id="IPR001707">
    <property type="entry name" value="Cmp_AcTrfase"/>
</dbReference>
<accession>A0ABR9XKV2</accession>
<protein>
    <submittedName>
        <fullName evidence="1">Chloramphenicol acetyltransferase</fullName>
    </submittedName>
</protein>
<evidence type="ECO:0000313" key="2">
    <source>
        <dbReference type="Proteomes" id="UP000632774"/>
    </source>
</evidence>
<dbReference type="PANTHER" id="PTHR38474:SF1">
    <property type="entry name" value="SLR0299 PROTEIN"/>
    <property type="match status" value="1"/>
</dbReference>
<dbReference type="SUPFAM" id="SSF52777">
    <property type="entry name" value="CoA-dependent acyltransferases"/>
    <property type="match status" value="1"/>
</dbReference>
<organism evidence="1 2">
    <name type="scientific">Mucilaginibacter boryungensis</name>
    <dbReference type="NCBI Taxonomy" id="768480"/>
    <lineage>
        <taxon>Bacteria</taxon>
        <taxon>Pseudomonadati</taxon>
        <taxon>Bacteroidota</taxon>
        <taxon>Sphingobacteriia</taxon>
        <taxon>Sphingobacteriales</taxon>
        <taxon>Sphingobacteriaceae</taxon>
        <taxon>Mucilaginibacter</taxon>
    </lineage>
</organism>
<dbReference type="SMART" id="SM01059">
    <property type="entry name" value="CAT"/>
    <property type="match status" value="1"/>
</dbReference>